<keyword evidence="1" id="KW-1133">Transmembrane helix</keyword>
<dbReference type="AlphaFoldDB" id="N9U2S4"/>
<protein>
    <submittedName>
        <fullName evidence="2">Uncharacterized protein</fullName>
    </submittedName>
</protein>
<comment type="caution">
    <text evidence="2">The sequence shown here is derived from an EMBL/GenBank/DDBJ whole genome shotgun (WGS) entry which is preliminary data.</text>
</comment>
<dbReference type="EMBL" id="APVG01000013">
    <property type="protein sequence ID" value="ENY72669.1"/>
    <property type="molecule type" value="Genomic_DNA"/>
</dbReference>
<proteinExistence type="predicted"/>
<evidence type="ECO:0000313" key="2">
    <source>
        <dbReference type="EMBL" id="ENY72669.1"/>
    </source>
</evidence>
<dbReference type="PATRIC" id="fig|1268237.3.peg.1386"/>
<keyword evidence="3" id="KW-1185">Reference proteome</keyword>
<dbReference type="Proteomes" id="UP000023775">
    <property type="component" value="Unassembled WGS sequence"/>
</dbReference>
<feature type="transmembrane region" description="Helical" evidence="1">
    <location>
        <begin position="40"/>
        <end position="65"/>
    </location>
</feature>
<reference evidence="2 3" key="1">
    <citation type="journal article" date="2013" name="Genome Announc.">
        <title>Draft Genome Sequence of the Aeromonas diversa Type Strain.</title>
        <authorList>
            <person name="Farfan M."/>
            <person name="Spataro N."/>
            <person name="Sanglas A."/>
            <person name="Albarral V."/>
            <person name="Loren J.G."/>
            <person name="Bosch E."/>
            <person name="Fuste M.C."/>
        </authorList>
    </citation>
    <scope>NUCLEOTIDE SEQUENCE [LARGE SCALE GENOMIC DNA]</scope>
    <source>
        <strain evidence="2 3">2478-85</strain>
    </source>
</reference>
<sequence>MKPALLLLQYLEGGRSLMVGIKLPYQFLYCIDWRRARWWGLVVSAVILCCIIGPILFPLVIVIPISPV</sequence>
<accession>N9U2S4</accession>
<name>N9U2S4_9GAMM</name>
<keyword evidence="1" id="KW-0812">Transmembrane</keyword>
<evidence type="ECO:0000256" key="1">
    <source>
        <dbReference type="SAM" id="Phobius"/>
    </source>
</evidence>
<evidence type="ECO:0000313" key="3">
    <source>
        <dbReference type="Proteomes" id="UP000023775"/>
    </source>
</evidence>
<organism evidence="2 3">
    <name type="scientific">Aeromonas diversa CDC 2478-85</name>
    <dbReference type="NCBI Taxonomy" id="1268237"/>
    <lineage>
        <taxon>Bacteria</taxon>
        <taxon>Pseudomonadati</taxon>
        <taxon>Pseudomonadota</taxon>
        <taxon>Gammaproteobacteria</taxon>
        <taxon>Aeromonadales</taxon>
        <taxon>Aeromonadaceae</taxon>
        <taxon>Aeromonas</taxon>
    </lineage>
</organism>
<keyword evidence="1" id="KW-0472">Membrane</keyword>
<gene>
    <name evidence="2" type="ORF">G114_07022</name>
</gene>